<keyword evidence="4" id="KW-1185">Reference proteome</keyword>
<feature type="region of interest" description="Disordered" evidence="1">
    <location>
        <begin position="52"/>
        <end position="110"/>
    </location>
</feature>
<proteinExistence type="predicted"/>
<evidence type="ECO:0000313" key="5">
    <source>
        <dbReference type="Proteomes" id="UP001168478"/>
    </source>
</evidence>
<name>A0AAW7JL83_9BACT</name>
<dbReference type="AlphaFoldDB" id="A0AAW7JL83"/>
<protein>
    <submittedName>
        <fullName evidence="3">Uncharacterized protein</fullName>
    </submittedName>
</protein>
<evidence type="ECO:0000256" key="1">
    <source>
        <dbReference type="SAM" id="MobiDB-lite"/>
    </source>
</evidence>
<reference evidence="3" key="2">
    <citation type="submission" date="2023-08" db="EMBL/GenBank/DDBJ databases">
        <title>Identification and characterization of horizontal gene transfer across gut microbiota members of farm animals based on homology search.</title>
        <authorList>
            <person name="Schwarzerova J."/>
            <person name="Nykrynova M."/>
            <person name="Jureckova K."/>
            <person name="Cejkova D."/>
            <person name="Rychlik I."/>
        </authorList>
    </citation>
    <scope>NUCLEOTIDE SEQUENCE</scope>
    <source>
        <strain evidence="3">ET15</strain>
        <strain evidence="2">ET37</strain>
    </source>
</reference>
<reference evidence="3" key="1">
    <citation type="submission" date="2023-06" db="EMBL/GenBank/DDBJ databases">
        <authorList>
            <person name="Zeman M."/>
            <person name="Kubasova T."/>
            <person name="Jahodarova E."/>
            <person name="Nykrynova M."/>
            <person name="Rychlik I."/>
        </authorList>
    </citation>
    <scope>NUCLEOTIDE SEQUENCE</scope>
    <source>
        <strain evidence="3">ET15</strain>
        <strain evidence="2">ET37</strain>
    </source>
</reference>
<dbReference type="EMBL" id="JAUEIF010000001">
    <property type="protein sequence ID" value="MDN0024158.1"/>
    <property type="molecule type" value="Genomic_DNA"/>
</dbReference>
<dbReference type="RefSeq" id="WP_289824475.1">
    <property type="nucleotide sequence ID" value="NZ_JAUEIE010000001.1"/>
</dbReference>
<dbReference type="Proteomes" id="UP001168478">
    <property type="component" value="Unassembled WGS sequence"/>
</dbReference>
<accession>A0AAW7JL83</accession>
<organism evidence="3 5">
    <name type="scientific">Leyella lascolaii</name>
    <dbReference type="NCBI Taxonomy" id="1776379"/>
    <lineage>
        <taxon>Bacteria</taxon>
        <taxon>Pseudomonadati</taxon>
        <taxon>Bacteroidota</taxon>
        <taxon>Bacteroidia</taxon>
        <taxon>Bacteroidales</taxon>
        <taxon>Prevotellaceae</taxon>
        <taxon>Leyella</taxon>
    </lineage>
</organism>
<dbReference type="Proteomes" id="UP001167831">
    <property type="component" value="Unassembled WGS sequence"/>
</dbReference>
<evidence type="ECO:0000313" key="4">
    <source>
        <dbReference type="Proteomes" id="UP001167831"/>
    </source>
</evidence>
<sequence length="110" mass="12583">MPENEYLCNKDSKKSLQFFIPKEKTKTVLRKHSYHPHQLLNTLRTVIKTTPEVIPHNIGSPRPSSRTTEKHVPHHKSAFPAPQESPYRDTEKALPQPGKHHSATQCNTSL</sequence>
<comment type="caution">
    <text evidence="3">The sequence shown here is derived from an EMBL/GenBank/DDBJ whole genome shotgun (WGS) entry which is preliminary data.</text>
</comment>
<dbReference type="EMBL" id="JAUEIE010000001">
    <property type="protein sequence ID" value="MDN0021662.1"/>
    <property type="molecule type" value="Genomic_DNA"/>
</dbReference>
<evidence type="ECO:0000313" key="3">
    <source>
        <dbReference type="EMBL" id="MDN0024158.1"/>
    </source>
</evidence>
<evidence type="ECO:0000313" key="2">
    <source>
        <dbReference type="EMBL" id="MDN0021662.1"/>
    </source>
</evidence>
<gene>
    <name evidence="2" type="ORF">QVN81_01300</name>
    <name evidence="3" type="ORF">QVN84_01290</name>
</gene>